<gene>
    <name evidence="5" type="ORF">H8E41_03410</name>
</gene>
<dbReference type="EMBL" id="JACNJZ010000060">
    <property type="protein sequence ID" value="MBC8316927.1"/>
    <property type="molecule type" value="Genomic_DNA"/>
</dbReference>
<proteinExistence type="predicted"/>
<organism evidence="5 6">
    <name type="scientific">Candidatus Desulfobia pelagia</name>
    <dbReference type="NCBI Taxonomy" id="2841692"/>
    <lineage>
        <taxon>Bacteria</taxon>
        <taxon>Pseudomonadati</taxon>
        <taxon>Thermodesulfobacteriota</taxon>
        <taxon>Desulfobulbia</taxon>
        <taxon>Desulfobulbales</taxon>
        <taxon>Desulfobulbaceae</taxon>
        <taxon>Candidatus Desulfobia</taxon>
    </lineage>
</organism>
<dbReference type="InterPro" id="IPR011006">
    <property type="entry name" value="CheY-like_superfamily"/>
</dbReference>
<evidence type="ECO:0000256" key="3">
    <source>
        <dbReference type="PROSITE-ProRule" id="PRU00169"/>
    </source>
</evidence>
<dbReference type="InterPro" id="IPR001789">
    <property type="entry name" value="Sig_transdc_resp-reg_receiver"/>
</dbReference>
<evidence type="ECO:0000313" key="6">
    <source>
        <dbReference type="Proteomes" id="UP000614424"/>
    </source>
</evidence>
<accession>A0A8J6TF58</accession>
<name>A0A8J6TF58_9BACT</name>
<dbReference type="CDD" id="cd17546">
    <property type="entry name" value="REC_hyHK_CKI1_RcsC-like"/>
    <property type="match status" value="1"/>
</dbReference>
<dbReference type="AlphaFoldDB" id="A0A8J6TF58"/>
<dbReference type="SMART" id="SM00448">
    <property type="entry name" value="REC"/>
    <property type="match status" value="1"/>
</dbReference>
<dbReference type="Gene3D" id="3.40.50.2300">
    <property type="match status" value="1"/>
</dbReference>
<dbReference type="PROSITE" id="PS50110">
    <property type="entry name" value="RESPONSE_REGULATORY"/>
    <property type="match status" value="1"/>
</dbReference>
<keyword evidence="2" id="KW-0902">Two-component regulatory system</keyword>
<evidence type="ECO:0000259" key="4">
    <source>
        <dbReference type="PROSITE" id="PS50110"/>
    </source>
</evidence>
<protein>
    <submittedName>
        <fullName evidence="5">Response regulator</fullName>
    </submittedName>
</protein>
<dbReference type="Proteomes" id="UP000614424">
    <property type="component" value="Unassembled WGS sequence"/>
</dbReference>
<feature type="modified residue" description="4-aspartylphosphate" evidence="3">
    <location>
        <position position="61"/>
    </location>
</feature>
<evidence type="ECO:0000256" key="1">
    <source>
        <dbReference type="ARBA" id="ARBA00022553"/>
    </source>
</evidence>
<dbReference type="SUPFAM" id="SSF52172">
    <property type="entry name" value="CheY-like"/>
    <property type="match status" value="1"/>
</dbReference>
<keyword evidence="1 3" id="KW-0597">Phosphoprotein</keyword>
<evidence type="ECO:0000313" key="5">
    <source>
        <dbReference type="EMBL" id="MBC8316927.1"/>
    </source>
</evidence>
<comment type="caution">
    <text evidence="5">The sequence shown here is derived from an EMBL/GenBank/DDBJ whole genome shotgun (WGS) entry which is preliminary data.</text>
</comment>
<dbReference type="PANTHER" id="PTHR45339:SF1">
    <property type="entry name" value="HYBRID SIGNAL TRANSDUCTION HISTIDINE KINASE J"/>
    <property type="match status" value="1"/>
</dbReference>
<dbReference type="Pfam" id="PF00072">
    <property type="entry name" value="Response_reg"/>
    <property type="match status" value="1"/>
</dbReference>
<evidence type="ECO:0000256" key="2">
    <source>
        <dbReference type="ARBA" id="ARBA00023012"/>
    </source>
</evidence>
<dbReference type="PANTHER" id="PTHR45339">
    <property type="entry name" value="HYBRID SIGNAL TRANSDUCTION HISTIDINE KINASE J"/>
    <property type="match status" value="1"/>
</dbReference>
<reference evidence="5 6" key="1">
    <citation type="submission" date="2020-08" db="EMBL/GenBank/DDBJ databases">
        <title>Bridging the membrane lipid divide: bacteria of the FCB group superphylum have the potential to synthesize archaeal ether lipids.</title>
        <authorList>
            <person name="Villanueva L."/>
            <person name="Von Meijenfeldt F.A.B."/>
            <person name="Westbye A.B."/>
            <person name="Yadav S."/>
            <person name="Hopmans E.C."/>
            <person name="Dutilh B.E."/>
            <person name="Sinninghe Damste J.S."/>
        </authorList>
    </citation>
    <scope>NUCLEOTIDE SEQUENCE [LARGE SCALE GENOMIC DNA]</scope>
    <source>
        <strain evidence="5">NIOZ-UU47</strain>
    </source>
</reference>
<dbReference type="GO" id="GO:0000160">
    <property type="term" value="P:phosphorelay signal transduction system"/>
    <property type="evidence" value="ECO:0007669"/>
    <property type="project" value="UniProtKB-KW"/>
</dbReference>
<feature type="domain" description="Response regulatory" evidence="4">
    <location>
        <begin position="12"/>
        <end position="131"/>
    </location>
</feature>
<sequence>MKNKLLMKESQRFLIVDDDIMVRSVLQALFDHHGLECTTAVNGRHAVEKWEKEDFCAILMDLDMPVMDGLCACREIRQQERKKERNHTPIIAVSARDMKRGKAESLEAGMNDFVLKPFTMDELCSIVFPLAGLEYSNMMASQKVRSTAL</sequence>